<proteinExistence type="inferred from homology"/>
<organism evidence="19 20">
    <name type="scientific">Bernardetia litoralis (strain ATCC 23117 / DSM 6794 / NBRC 15988 / NCIMB 1366 / Fx l1 / Sio-4)</name>
    <name type="common">Flexibacter litoralis</name>
    <dbReference type="NCBI Taxonomy" id="880071"/>
    <lineage>
        <taxon>Bacteria</taxon>
        <taxon>Pseudomonadati</taxon>
        <taxon>Bacteroidota</taxon>
        <taxon>Cytophagia</taxon>
        <taxon>Cytophagales</taxon>
        <taxon>Bernardetiaceae</taxon>
        <taxon>Bernardetia</taxon>
    </lineage>
</organism>
<evidence type="ECO:0000256" key="6">
    <source>
        <dbReference type="ARBA" id="ARBA00022806"/>
    </source>
</evidence>
<dbReference type="KEGG" id="fli:Fleli_3135"/>
<dbReference type="InterPro" id="IPR004609">
    <property type="entry name" value="ATP-dep_DNA_helicase_RecG"/>
</dbReference>
<dbReference type="GO" id="GO:0006310">
    <property type="term" value="P:DNA recombination"/>
    <property type="evidence" value="ECO:0007669"/>
    <property type="project" value="UniProtKB-UniRule"/>
</dbReference>
<dbReference type="STRING" id="880071.Fleli_3135"/>
<dbReference type="GO" id="GO:0003677">
    <property type="term" value="F:DNA binding"/>
    <property type="evidence" value="ECO:0007669"/>
    <property type="project" value="UniProtKB-KW"/>
</dbReference>
<dbReference type="Pfam" id="PF19833">
    <property type="entry name" value="RecG_dom3_C"/>
    <property type="match status" value="1"/>
</dbReference>
<gene>
    <name evidence="19" type="ordered locus">Fleli_3135</name>
</gene>
<dbReference type="eggNOG" id="COG1200">
    <property type="taxonomic scope" value="Bacteria"/>
</dbReference>
<dbReference type="InterPro" id="IPR045562">
    <property type="entry name" value="RecG_dom3_C"/>
</dbReference>
<dbReference type="InterPro" id="IPR027417">
    <property type="entry name" value="P-loop_NTPase"/>
</dbReference>
<dbReference type="NCBIfam" id="TIGR00643">
    <property type="entry name" value="recG"/>
    <property type="match status" value="1"/>
</dbReference>
<keyword evidence="7 15" id="KW-0067">ATP-binding</keyword>
<evidence type="ECO:0000256" key="2">
    <source>
        <dbReference type="ARBA" id="ARBA00017846"/>
    </source>
</evidence>
<evidence type="ECO:0000256" key="4">
    <source>
        <dbReference type="ARBA" id="ARBA00022763"/>
    </source>
</evidence>
<dbReference type="Gene3D" id="2.40.50.140">
    <property type="entry name" value="Nucleic acid-binding proteins"/>
    <property type="match status" value="1"/>
</dbReference>
<dbReference type="PANTHER" id="PTHR47964:SF1">
    <property type="entry name" value="ATP-DEPENDENT DNA HELICASE HOMOLOG RECG, CHLOROPLASTIC"/>
    <property type="match status" value="1"/>
</dbReference>
<dbReference type="HOGENOM" id="CLU_005122_7_1_10"/>
<dbReference type="EMBL" id="CP003345">
    <property type="protein sequence ID" value="AFM05473.1"/>
    <property type="molecule type" value="Genomic_DNA"/>
</dbReference>
<dbReference type="InterPro" id="IPR033454">
    <property type="entry name" value="RecG_wedge"/>
</dbReference>
<dbReference type="SMART" id="SM00487">
    <property type="entry name" value="DEXDc"/>
    <property type="match status" value="1"/>
</dbReference>
<dbReference type="PROSITE" id="PS51192">
    <property type="entry name" value="HELICASE_ATP_BIND_1"/>
    <property type="match status" value="1"/>
</dbReference>
<evidence type="ECO:0000313" key="20">
    <source>
        <dbReference type="Proteomes" id="UP000006054"/>
    </source>
</evidence>
<dbReference type="SUPFAM" id="SSF52540">
    <property type="entry name" value="P-loop containing nucleoside triphosphate hydrolases"/>
    <property type="match status" value="2"/>
</dbReference>
<comment type="catalytic activity">
    <reaction evidence="12 15">
        <text>Couples ATP hydrolysis with the unwinding of duplex DNA by translocating in the 3'-5' direction.</text>
        <dbReference type="EC" id="5.6.2.4"/>
    </reaction>
</comment>
<dbReference type="PANTHER" id="PTHR47964">
    <property type="entry name" value="ATP-DEPENDENT DNA HELICASE HOMOLOG RECG, CHLOROPLASTIC"/>
    <property type="match status" value="1"/>
</dbReference>
<dbReference type="Pfam" id="PF17191">
    <property type="entry name" value="RecG_wedge"/>
    <property type="match status" value="1"/>
</dbReference>
<dbReference type="NCBIfam" id="NF008168">
    <property type="entry name" value="PRK10917.2-2"/>
    <property type="match status" value="1"/>
</dbReference>
<evidence type="ECO:0000256" key="1">
    <source>
        <dbReference type="ARBA" id="ARBA00007504"/>
    </source>
</evidence>
<evidence type="ECO:0000256" key="9">
    <source>
        <dbReference type="ARBA" id="ARBA00023172"/>
    </source>
</evidence>
<evidence type="ECO:0000256" key="11">
    <source>
        <dbReference type="ARBA" id="ARBA00023235"/>
    </source>
</evidence>
<feature type="domain" description="Helicase ATP-binding" evidence="17">
    <location>
        <begin position="313"/>
        <end position="476"/>
    </location>
</feature>
<dbReference type="InterPro" id="IPR047112">
    <property type="entry name" value="RecG/Mfd"/>
</dbReference>
<comment type="similarity">
    <text evidence="1 15">Belongs to the helicase family. RecG subfamily.</text>
</comment>
<dbReference type="InterPro" id="IPR011545">
    <property type="entry name" value="DEAD/DEAH_box_helicase_dom"/>
</dbReference>
<dbReference type="CDD" id="cd04488">
    <property type="entry name" value="RecG_wedge_OBF"/>
    <property type="match status" value="1"/>
</dbReference>
<keyword evidence="10 15" id="KW-0234">DNA repair</keyword>
<dbReference type="SUPFAM" id="SSF50249">
    <property type="entry name" value="Nucleic acid-binding proteins"/>
    <property type="match status" value="1"/>
</dbReference>
<dbReference type="Proteomes" id="UP000006054">
    <property type="component" value="Chromosome"/>
</dbReference>
<keyword evidence="6 15" id="KW-0347">Helicase</keyword>
<evidence type="ECO:0000259" key="17">
    <source>
        <dbReference type="PROSITE" id="PS51192"/>
    </source>
</evidence>
<dbReference type="Pfam" id="PF00271">
    <property type="entry name" value="Helicase_C"/>
    <property type="match status" value="1"/>
</dbReference>
<protein>
    <recommendedName>
        <fullName evidence="2 15">ATP-dependent DNA helicase RecG</fullName>
        <ecNumber evidence="13 15">5.6.2.4</ecNumber>
    </recommendedName>
</protein>
<evidence type="ECO:0000256" key="13">
    <source>
        <dbReference type="ARBA" id="ARBA00034808"/>
    </source>
</evidence>
<evidence type="ECO:0000256" key="8">
    <source>
        <dbReference type="ARBA" id="ARBA00023125"/>
    </source>
</evidence>
<dbReference type="InterPro" id="IPR001650">
    <property type="entry name" value="Helicase_C-like"/>
</dbReference>
<evidence type="ECO:0000256" key="12">
    <source>
        <dbReference type="ARBA" id="ARBA00034617"/>
    </source>
</evidence>
<evidence type="ECO:0000259" key="18">
    <source>
        <dbReference type="PROSITE" id="PS51194"/>
    </source>
</evidence>
<dbReference type="EC" id="5.6.2.4" evidence="13 15"/>
<dbReference type="NCBIfam" id="NF008165">
    <property type="entry name" value="PRK10917.1-3"/>
    <property type="match status" value="1"/>
</dbReference>
<feature type="domain" description="Helicase C-terminal" evidence="18">
    <location>
        <begin position="501"/>
        <end position="655"/>
    </location>
</feature>
<dbReference type="InterPro" id="IPR014001">
    <property type="entry name" value="Helicase_ATP-bd"/>
</dbReference>
<feature type="region of interest" description="Disordered" evidence="16">
    <location>
        <begin position="1"/>
        <end position="30"/>
    </location>
</feature>
<keyword evidence="20" id="KW-1185">Reference proteome</keyword>
<dbReference type="Pfam" id="PF00270">
    <property type="entry name" value="DEAD"/>
    <property type="match status" value="1"/>
</dbReference>
<dbReference type="GO" id="GO:0016887">
    <property type="term" value="F:ATP hydrolysis activity"/>
    <property type="evidence" value="ECO:0007669"/>
    <property type="project" value="RHEA"/>
</dbReference>
<evidence type="ECO:0000256" key="16">
    <source>
        <dbReference type="SAM" id="MobiDB-lite"/>
    </source>
</evidence>
<keyword evidence="8" id="KW-0238">DNA-binding</keyword>
<reference evidence="20" key="1">
    <citation type="submission" date="2012-06" db="EMBL/GenBank/DDBJ databases">
        <title>The complete genome of Flexibacter litoralis DSM 6794.</title>
        <authorList>
            <person name="Lucas S."/>
            <person name="Copeland A."/>
            <person name="Lapidus A."/>
            <person name="Glavina del Rio T."/>
            <person name="Dalin E."/>
            <person name="Tice H."/>
            <person name="Bruce D."/>
            <person name="Goodwin L."/>
            <person name="Pitluck S."/>
            <person name="Peters L."/>
            <person name="Ovchinnikova G."/>
            <person name="Lu M."/>
            <person name="Kyrpides N."/>
            <person name="Mavromatis K."/>
            <person name="Ivanova N."/>
            <person name="Brettin T."/>
            <person name="Detter J.C."/>
            <person name="Han C."/>
            <person name="Larimer F."/>
            <person name="Land M."/>
            <person name="Hauser L."/>
            <person name="Markowitz V."/>
            <person name="Cheng J.-F."/>
            <person name="Hugenholtz P."/>
            <person name="Woyke T."/>
            <person name="Wu D."/>
            <person name="Spring S."/>
            <person name="Lang E."/>
            <person name="Kopitz M."/>
            <person name="Brambilla E."/>
            <person name="Klenk H.-P."/>
            <person name="Eisen J.A."/>
        </authorList>
    </citation>
    <scope>NUCLEOTIDE SEQUENCE [LARGE SCALE GENOMIC DNA]</scope>
    <source>
        <strain evidence="20">ATCC 23117 / DSM 6794 / NBRC 15988 / NCIMB 1366 / Sio-4</strain>
    </source>
</reference>
<dbReference type="GO" id="GO:0005524">
    <property type="term" value="F:ATP binding"/>
    <property type="evidence" value="ECO:0007669"/>
    <property type="project" value="UniProtKB-KW"/>
</dbReference>
<keyword evidence="11" id="KW-0413">Isomerase</keyword>
<dbReference type="PROSITE" id="PS51194">
    <property type="entry name" value="HELICASE_CTER"/>
    <property type="match status" value="1"/>
</dbReference>
<keyword evidence="5 15" id="KW-0378">Hydrolase</keyword>
<name>I4AND8_BERLS</name>
<evidence type="ECO:0000256" key="7">
    <source>
        <dbReference type="ARBA" id="ARBA00022840"/>
    </source>
</evidence>
<dbReference type="RefSeq" id="WP_014798904.1">
    <property type="nucleotide sequence ID" value="NC_018018.1"/>
</dbReference>
<keyword evidence="3 15" id="KW-0547">Nucleotide-binding</keyword>
<dbReference type="GO" id="GO:0043138">
    <property type="term" value="F:3'-5' DNA helicase activity"/>
    <property type="evidence" value="ECO:0007669"/>
    <property type="project" value="UniProtKB-EC"/>
</dbReference>
<dbReference type="PATRIC" id="fig|880071.3.peg.3133"/>
<comment type="catalytic activity">
    <reaction evidence="14 15">
        <text>ATP + H2O = ADP + phosphate + H(+)</text>
        <dbReference type="Rhea" id="RHEA:13065"/>
        <dbReference type="ChEBI" id="CHEBI:15377"/>
        <dbReference type="ChEBI" id="CHEBI:15378"/>
        <dbReference type="ChEBI" id="CHEBI:30616"/>
        <dbReference type="ChEBI" id="CHEBI:43474"/>
        <dbReference type="ChEBI" id="CHEBI:456216"/>
        <dbReference type="EC" id="5.6.2.4"/>
    </reaction>
</comment>
<evidence type="ECO:0000256" key="10">
    <source>
        <dbReference type="ARBA" id="ARBA00023204"/>
    </source>
</evidence>
<evidence type="ECO:0000256" key="14">
    <source>
        <dbReference type="ARBA" id="ARBA00048988"/>
    </source>
</evidence>
<keyword evidence="4 15" id="KW-0227">DNA damage</keyword>
<evidence type="ECO:0000256" key="5">
    <source>
        <dbReference type="ARBA" id="ARBA00022801"/>
    </source>
</evidence>
<keyword evidence="9 15" id="KW-0233">DNA recombination</keyword>
<evidence type="ECO:0000256" key="15">
    <source>
        <dbReference type="RuleBase" id="RU363016"/>
    </source>
</evidence>
<dbReference type="CDD" id="cd17992">
    <property type="entry name" value="DEXHc_RecG"/>
    <property type="match status" value="1"/>
</dbReference>
<sequence>MEQSAENNIQNKLTDSNQESQETAPNSKKINQKTVFDTKIEFLKGVGGLRAEVLQKELNIRTFGDLLMHLPFRYEDRTQFQKIGLISEEDAAVQLKGRLRNINLWGEGKKKRLEAILEDASGEVKLVWFRGAGWVAKKLKEGHEYIVYGRPNMYGRNFSLAHPEIELHIPLEKEKSYFQPVYHTSEKMKAKGMDSRGISNLMQTLIRQVHKEIEETLPTSIIEKQDLLDRRRAIVHIHFPKNTEWLEKARNRLKFEELFFIQLQLLQLKLVRTDKNQGLIFEKTPTLAKFYKEHLPFELTGAQKRVVKEIHQDVQSGSQMNRLLQGDVGSGKTIVSFLIMLMGIDYEAQSCLMAPTEILAQQHYEGLKGFCDALGLRIDILTGSTRTKARREMLEDLKEGKIHIIVGTHALLEDRVQFQKLGICVIDEQHRFGVAQRAKLWQKNEGFFPHVLVMTATPIPRTLAMTLYGDLDVSIIDELPAGRKPIKTVHKFDAHRLRVFGFMQSQIDLGRQIYLVYPLIEESETLDYKNLEDGYESIRRAFPDVPVSILHGKMKPKDKDFEMQRFAKNETKILVATTVIEVGVNVPNASVMIIENSERFGLSQLHQLRGRVGRGGEQSYCVLMSGYKLSKEGKKRLEVMVRTVNGFEIADEDLKLRGAGDIAGTQQSGAVDLRIADLARDGEILKVAREVAQELLKEDPKLEKEENLPLVITLENIQKAQTINWSRIS</sequence>
<evidence type="ECO:0000256" key="3">
    <source>
        <dbReference type="ARBA" id="ARBA00022741"/>
    </source>
</evidence>
<evidence type="ECO:0000313" key="19">
    <source>
        <dbReference type="EMBL" id="AFM05473.1"/>
    </source>
</evidence>
<accession>I4AND8</accession>
<dbReference type="InterPro" id="IPR012340">
    <property type="entry name" value="NA-bd_OB-fold"/>
</dbReference>
<dbReference type="Gene3D" id="3.40.50.300">
    <property type="entry name" value="P-loop containing nucleotide triphosphate hydrolases"/>
    <property type="match status" value="2"/>
</dbReference>
<dbReference type="GO" id="GO:0006281">
    <property type="term" value="P:DNA repair"/>
    <property type="evidence" value="ECO:0007669"/>
    <property type="project" value="UniProtKB-UniRule"/>
</dbReference>
<comment type="function">
    <text evidence="15">Plays a critical role in recombination and DNA repair. Helps process Holliday junction intermediates to mature products by catalyzing branch migration. Has replication fork regression activity, unwinds stalled or blocked replication forks to make a HJ that can be resolved. Has a DNA unwinding activity characteristic of a DNA helicase with 3'-5' polarity.</text>
</comment>
<dbReference type="AlphaFoldDB" id="I4AND8"/>
<dbReference type="SMART" id="SM00490">
    <property type="entry name" value="HELICc"/>
    <property type="match status" value="1"/>
</dbReference>